<feature type="compositionally biased region" description="Polar residues" evidence="1">
    <location>
        <begin position="90"/>
        <end position="120"/>
    </location>
</feature>
<protein>
    <submittedName>
        <fullName evidence="3">Uncharacterized protein</fullName>
    </submittedName>
</protein>
<proteinExistence type="predicted"/>
<gene>
    <name evidence="3" type="ORF">BDP27DRAFT_1334844</name>
</gene>
<evidence type="ECO:0000256" key="1">
    <source>
        <dbReference type="SAM" id="MobiDB-lite"/>
    </source>
</evidence>
<dbReference type="OrthoDB" id="3130032at2759"/>
<comment type="caution">
    <text evidence="3">The sequence shown here is derived from an EMBL/GenBank/DDBJ whole genome shotgun (WGS) entry which is preliminary data.</text>
</comment>
<evidence type="ECO:0000256" key="2">
    <source>
        <dbReference type="SAM" id="Phobius"/>
    </source>
</evidence>
<accession>A0A9P5PE72</accession>
<keyword evidence="4" id="KW-1185">Reference proteome</keyword>
<dbReference type="Proteomes" id="UP000772434">
    <property type="component" value="Unassembled WGS sequence"/>
</dbReference>
<feature type="transmembrane region" description="Helical" evidence="2">
    <location>
        <begin position="15"/>
        <end position="38"/>
    </location>
</feature>
<feature type="region of interest" description="Disordered" evidence="1">
    <location>
        <begin position="81"/>
        <end position="127"/>
    </location>
</feature>
<dbReference type="AlphaFoldDB" id="A0A9P5PE72"/>
<evidence type="ECO:0000313" key="4">
    <source>
        <dbReference type="Proteomes" id="UP000772434"/>
    </source>
</evidence>
<evidence type="ECO:0000313" key="3">
    <source>
        <dbReference type="EMBL" id="KAF9063606.1"/>
    </source>
</evidence>
<dbReference type="EMBL" id="JADNRY010000142">
    <property type="protein sequence ID" value="KAF9063606.1"/>
    <property type="molecule type" value="Genomic_DNA"/>
</dbReference>
<keyword evidence="2" id="KW-0472">Membrane</keyword>
<name>A0A9P5PE72_9AGAR</name>
<keyword evidence="2" id="KW-0812">Transmembrane</keyword>
<sequence length="167" mass="18067">MIVPVTPKRTIPAGIIAGAVVGTLLFIAASIAIFMLVYRRRKRRAVMSAANRISSLMKQDLTHADLGGSSDSATISNSITALPQEKGEYIQNTQTNRAPTPQAETESEVSQATSTLSRSPLLQPPPTFRSPMLEIRIPMMAEHIHHLEAQLAEDGYSDAPPPTYVSS</sequence>
<keyword evidence="2" id="KW-1133">Transmembrane helix</keyword>
<dbReference type="CDD" id="cd12087">
    <property type="entry name" value="TM_EGFR-like"/>
    <property type="match status" value="1"/>
</dbReference>
<organism evidence="3 4">
    <name type="scientific">Rhodocollybia butyracea</name>
    <dbReference type="NCBI Taxonomy" id="206335"/>
    <lineage>
        <taxon>Eukaryota</taxon>
        <taxon>Fungi</taxon>
        <taxon>Dikarya</taxon>
        <taxon>Basidiomycota</taxon>
        <taxon>Agaricomycotina</taxon>
        <taxon>Agaricomycetes</taxon>
        <taxon>Agaricomycetidae</taxon>
        <taxon>Agaricales</taxon>
        <taxon>Marasmiineae</taxon>
        <taxon>Omphalotaceae</taxon>
        <taxon>Rhodocollybia</taxon>
    </lineage>
</organism>
<reference evidence="3" key="1">
    <citation type="submission" date="2020-11" db="EMBL/GenBank/DDBJ databases">
        <authorList>
            <consortium name="DOE Joint Genome Institute"/>
            <person name="Ahrendt S."/>
            <person name="Riley R."/>
            <person name="Andreopoulos W."/>
            <person name="Labutti K."/>
            <person name="Pangilinan J."/>
            <person name="Ruiz-Duenas F.J."/>
            <person name="Barrasa J.M."/>
            <person name="Sanchez-Garcia M."/>
            <person name="Camarero S."/>
            <person name="Miyauchi S."/>
            <person name="Serrano A."/>
            <person name="Linde D."/>
            <person name="Babiker R."/>
            <person name="Drula E."/>
            <person name="Ayuso-Fernandez I."/>
            <person name="Pacheco R."/>
            <person name="Padilla G."/>
            <person name="Ferreira P."/>
            <person name="Barriuso J."/>
            <person name="Kellner H."/>
            <person name="Castanera R."/>
            <person name="Alfaro M."/>
            <person name="Ramirez L."/>
            <person name="Pisabarro A.G."/>
            <person name="Kuo A."/>
            <person name="Tritt A."/>
            <person name="Lipzen A."/>
            <person name="He G."/>
            <person name="Yan M."/>
            <person name="Ng V."/>
            <person name="Cullen D."/>
            <person name="Martin F."/>
            <person name="Rosso M.-N."/>
            <person name="Henrissat B."/>
            <person name="Hibbett D."/>
            <person name="Martinez A.T."/>
            <person name="Grigoriev I.V."/>
        </authorList>
    </citation>
    <scope>NUCLEOTIDE SEQUENCE</scope>
    <source>
        <strain evidence="3">AH 40177</strain>
    </source>
</reference>